<comment type="caution">
    <text evidence="3">The sequence shown here is derived from an EMBL/GenBank/DDBJ whole genome shotgun (WGS) entry which is preliminary data.</text>
</comment>
<protein>
    <recommendedName>
        <fullName evidence="2">Glutaredoxin domain-containing protein</fullName>
    </recommendedName>
</protein>
<dbReference type="SUPFAM" id="SSF52833">
    <property type="entry name" value="Thioredoxin-like"/>
    <property type="match status" value="1"/>
</dbReference>
<feature type="region of interest" description="Disordered" evidence="1">
    <location>
        <begin position="93"/>
        <end position="174"/>
    </location>
</feature>
<name>A0A2M7QBL9_9BACT</name>
<feature type="compositionally biased region" description="Pro residues" evidence="1">
    <location>
        <begin position="158"/>
        <end position="174"/>
    </location>
</feature>
<feature type="domain" description="Glutaredoxin" evidence="2">
    <location>
        <begin position="3"/>
        <end position="59"/>
    </location>
</feature>
<accession>A0A2M7QBL9</accession>
<dbReference type="Pfam" id="PF00462">
    <property type="entry name" value="Glutaredoxin"/>
    <property type="match status" value="1"/>
</dbReference>
<organism evidence="3 4">
    <name type="scientific">Candidatus Roizmanbacteria bacterium CG_4_10_14_0_8_um_filter_39_9</name>
    <dbReference type="NCBI Taxonomy" id="1974829"/>
    <lineage>
        <taxon>Bacteria</taxon>
        <taxon>Candidatus Roizmaniibacteriota</taxon>
    </lineage>
</organism>
<evidence type="ECO:0000259" key="2">
    <source>
        <dbReference type="Pfam" id="PF00462"/>
    </source>
</evidence>
<reference evidence="4" key="1">
    <citation type="submission" date="2017-09" db="EMBL/GenBank/DDBJ databases">
        <title>Depth-based differentiation of microbial function through sediment-hosted aquifers and enrichment of novel symbionts in the deep terrestrial subsurface.</title>
        <authorList>
            <person name="Probst A.J."/>
            <person name="Ladd B."/>
            <person name="Jarett J.K."/>
            <person name="Geller-Mcgrath D.E."/>
            <person name="Sieber C.M.K."/>
            <person name="Emerson J.B."/>
            <person name="Anantharaman K."/>
            <person name="Thomas B.C."/>
            <person name="Malmstrom R."/>
            <person name="Stieglmeier M."/>
            <person name="Klingl A."/>
            <person name="Woyke T."/>
            <person name="Ryan C.M."/>
            <person name="Banfield J.F."/>
        </authorList>
    </citation>
    <scope>NUCLEOTIDE SEQUENCE [LARGE SCALE GENOMIC DNA]</scope>
</reference>
<proteinExistence type="predicted"/>
<dbReference type="InterPro" id="IPR036249">
    <property type="entry name" value="Thioredoxin-like_sf"/>
</dbReference>
<evidence type="ECO:0000313" key="4">
    <source>
        <dbReference type="Proteomes" id="UP000230108"/>
    </source>
</evidence>
<dbReference type="EMBL" id="PFLF01000105">
    <property type="protein sequence ID" value="PIY68629.1"/>
    <property type="molecule type" value="Genomic_DNA"/>
</dbReference>
<gene>
    <name evidence="3" type="ORF">COY90_04945</name>
</gene>
<evidence type="ECO:0000256" key="1">
    <source>
        <dbReference type="SAM" id="MobiDB-lite"/>
    </source>
</evidence>
<feature type="compositionally biased region" description="Low complexity" evidence="1">
    <location>
        <begin position="108"/>
        <end position="117"/>
    </location>
</feature>
<dbReference type="AlphaFoldDB" id="A0A2M7QBL9"/>
<evidence type="ECO:0000313" key="3">
    <source>
        <dbReference type="EMBL" id="PIY68629.1"/>
    </source>
</evidence>
<dbReference type="CDD" id="cd02976">
    <property type="entry name" value="NrdH"/>
    <property type="match status" value="1"/>
</dbReference>
<sequence>MKITIYTITDCQFSKQEKEYLTANKLAFEEKNLETNKEFLSEMLTISNNFAGTPVTKIDKDDGQIAILKGFTKEEFDKALGLSVEPAKPVEVPAVKADGSVPPPETVQPPAAQTPTPVTQPPVEPQKPLADETPVKPVDPMASVLNTLQTQAEAAPPIQAPVAPPMPSIPDPKL</sequence>
<dbReference type="InterPro" id="IPR002109">
    <property type="entry name" value="Glutaredoxin"/>
</dbReference>
<dbReference type="Proteomes" id="UP000230108">
    <property type="component" value="Unassembled WGS sequence"/>
</dbReference>
<dbReference type="Gene3D" id="3.40.30.10">
    <property type="entry name" value="Glutaredoxin"/>
    <property type="match status" value="1"/>
</dbReference>